<dbReference type="EMBL" id="LGRX02007840">
    <property type="protein sequence ID" value="KAK3274232.1"/>
    <property type="molecule type" value="Genomic_DNA"/>
</dbReference>
<evidence type="ECO:0008006" key="4">
    <source>
        <dbReference type="Google" id="ProtNLM"/>
    </source>
</evidence>
<sequence>MSGIFDFQVFISEGRNFPRGEAYRVLINFDEEFKTTNLSRPSDKPSWGEELKWSFDAERLRKLIAAGTTPKLTVTRHDGWKLGWTVLDLRTSKLNAGRSRDDTSKWMLLRTGSALPKGMFPELCLSQKLTERPTAGSPPAEDQVQALMSKISKESEPKVEERNADPQYTPPDSDDDQESAAKSIEASATTAPQQSGMPHGRAPLKASATFCPGEESRKTGEDICPTDNEMED</sequence>
<keyword evidence="3" id="KW-1185">Reference proteome</keyword>
<feature type="non-terminal residue" evidence="2">
    <location>
        <position position="232"/>
    </location>
</feature>
<evidence type="ECO:0000313" key="3">
    <source>
        <dbReference type="Proteomes" id="UP001190700"/>
    </source>
</evidence>
<gene>
    <name evidence="2" type="ORF">CYMTET_17574</name>
</gene>
<protein>
    <recommendedName>
        <fullName evidence="4">C2 domain-containing protein</fullName>
    </recommendedName>
</protein>
<organism evidence="2 3">
    <name type="scientific">Cymbomonas tetramitiformis</name>
    <dbReference type="NCBI Taxonomy" id="36881"/>
    <lineage>
        <taxon>Eukaryota</taxon>
        <taxon>Viridiplantae</taxon>
        <taxon>Chlorophyta</taxon>
        <taxon>Pyramimonadophyceae</taxon>
        <taxon>Pyramimonadales</taxon>
        <taxon>Pyramimonadaceae</taxon>
        <taxon>Cymbomonas</taxon>
    </lineage>
</organism>
<dbReference type="AlphaFoldDB" id="A0AAE0L702"/>
<comment type="caution">
    <text evidence="2">The sequence shown here is derived from an EMBL/GenBank/DDBJ whole genome shotgun (WGS) entry which is preliminary data.</text>
</comment>
<dbReference type="Gene3D" id="2.60.40.150">
    <property type="entry name" value="C2 domain"/>
    <property type="match status" value="1"/>
</dbReference>
<proteinExistence type="predicted"/>
<feature type="region of interest" description="Disordered" evidence="1">
    <location>
        <begin position="151"/>
        <end position="232"/>
    </location>
</feature>
<feature type="compositionally biased region" description="Polar residues" evidence="1">
    <location>
        <begin position="186"/>
        <end position="196"/>
    </location>
</feature>
<dbReference type="InterPro" id="IPR035892">
    <property type="entry name" value="C2_domain_sf"/>
</dbReference>
<evidence type="ECO:0000256" key="1">
    <source>
        <dbReference type="SAM" id="MobiDB-lite"/>
    </source>
</evidence>
<reference evidence="2 3" key="1">
    <citation type="journal article" date="2015" name="Genome Biol. Evol.">
        <title>Comparative Genomics of a Bacterivorous Green Alga Reveals Evolutionary Causalities and Consequences of Phago-Mixotrophic Mode of Nutrition.</title>
        <authorList>
            <person name="Burns J.A."/>
            <person name="Paasch A."/>
            <person name="Narechania A."/>
            <person name="Kim E."/>
        </authorList>
    </citation>
    <scope>NUCLEOTIDE SEQUENCE [LARGE SCALE GENOMIC DNA]</scope>
    <source>
        <strain evidence="2 3">PLY_AMNH</strain>
    </source>
</reference>
<dbReference type="Proteomes" id="UP001190700">
    <property type="component" value="Unassembled WGS sequence"/>
</dbReference>
<feature type="compositionally biased region" description="Basic and acidic residues" evidence="1">
    <location>
        <begin position="151"/>
        <end position="164"/>
    </location>
</feature>
<accession>A0AAE0L702</accession>
<name>A0AAE0L702_9CHLO</name>
<evidence type="ECO:0000313" key="2">
    <source>
        <dbReference type="EMBL" id="KAK3274232.1"/>
    </source>
</evidence>